<organism evidence="1 2">
    <name type="scientific">Aquamicrobium defluvii</name>
    <dbReference type="NCBI Taxonomy" id="69279"/>
    <lineage>
        <taxon>Bacteria</taxon>
        <taxon>Pseudomonadati</taxon>
        <taxon>Pseudomonadota</taxon>
        <taxon>Alphaproteobacteria</taxon>
        <taxon>Hyphomicrobiales</taxon>
        <taxon>Phyllobacteriaceae</taxon>
        <taxon>Aquamicrobium</taxon>
    </lineage>
</organism>
<comment type="caution">
    <text evidence="1">The sequence shown here is derived from an EMBL/GenBank/DDBJ whole genome shotgun (WGS) entry which is preliminary data.</text>
</comment>
<dbReference type="AlphaFoldDB" id="A0A011UWM0"/>
<accession>A0A011UWM0</accession>
<evidence type="ECO:0000313" key="2">
    <source>
        <dbReference type="Proteomes" id="UP000019849"/>
    </source>
</evidence>
<sequence>MHSDLIAKLGTAKAQASQLPYRDGDGYSWGGEAVLTIGSRSIMIGAGKEALALAHEIARRWNVDYDDAPDALKALEARDG</sequence>
<dbReference type="STRING" id="69279.BG36_07595"/>
<reference evidence="1 2" key="1">
    <citation type="submission" date="2014-02" db="EMBL/GenBank/DDBJ databases">
        <title>Aquamicrobium defluvii Genome sequencing.</title>
        <authorList>
            <person name="Wang X."/>
        </authorList>
    </citation>
    <scope>NUCLEOTIDE SEQUENCE [LARGE SCALE GENOMIC DNA]</scope>
    <source>
        <strain evidence="1 2">W13Z1</strain>
    </source>
</reference>
<dbReference type="RefSeq" id="WP_035022906.1">
    <property type="nucleotide sequence ID" value="NZ_KK073878.1"/>
</dbReference>
<dbReference type="HOGENOM" id="CLU_2582057_0_0_5"/>
<gene>
    <name evidence="1" type="ORF">BG36_07595</name>
</gene>
<evidence type="ECO:0000313" key="1">
    <source>
        <dbReference type="EMBL" id="EXL10273.1"/>
    </source>
</evidence>
<proteinExistence type="predicted"/>
<name>A0A011UWM0_9HYPH</name>
<dbReference type="Proteomes" id="UP000019849">
    <property type="component" value="Unassembled WGS sequence"/>
</dbReference>
<dbReference type="EMBL" id="JENY01000002">
    <property type="protein sequence ID" value="EXL10273.1"/>
    <property type="molecule type" value="Genomic_DNA"/>
</dbReference>
<dbReference type="PATRIC" id="fig|69279.3.peg.425"/>
<protein>
    <submittedName>
        <fullName evidence="1">Uncharacterized protein</fullName>
    </submittedName>
</protein>